<dbReference type="GO" id="GO:0015937">
    <property type="term" value="P:coenzyme A biosynthetic process"/>
    <property type="evidence" value="ECO:0007669"/>
    <property type="project" value="UniProtKB-UniRule"/>
</dbReference>
<keyword evidence="11" id="KW-1185">Reference proteome</keyword>
<evidence type="ECO:0000256" key="8">
    <source>
        <dbReference type="HAMAP-Rule" id="MF_00376"/>
    </source>
</evidence>
<keyword evidence="6 8" id="KW-0067">ATP-binding</keyword>
<dbReference type="PANTHER" id="PTHR10695">
    <property type="entry name" value="DEPHOSPHO-COA KINASE-RELATED"/>
    <property type="match status" value="1"/>
</dbReference>
<dbReference type="GO" id="GO:0004140">
    <property type="term" value="F:dephospho-CoA kinase activity"/>
    <property type="evidence" value="ECO:0007669"/>
    <property type="project" value="UniProtKB-UniRule"/>
</dbReference>
<dbReference type="Pfam" id="PF01121">
    <property type="entry name" value="CoaE"/>
    <property type="match status" value="1"/>
</dbReference>
<evidence type="ECO:0000256" key="4">
    <source>
        <dbReference type="ARBA" id="ARBA00022741"/>
    </source>
</evidence>
<keyword evidence="7 8" id="KW-0173">Coenzyme A biosynthesis</keyword>
<sequence>MKHTNCKIIGLTGGIASGKSTVSSILGSKGYYIIDSDEVAKDIVKPYEPAYHSIIKFFGTSILNEDKTINRKKLGELVFSDVNLLQKLNQITHPYVFHEIRSRIAKNCSRQNIIFVDIPLLFEVYNELERHKIIFDEVWLVYVDEKTQLERLMKRNNLNLQEAKLRIEAQFPIEEKKKRATRIIDNMGDIESLIKNLNKTLDYLL</sequence>
<dbReference type="PANTHER" id="PTHR10695:SF46">
    <property type="entry name" value="BIFUNCTIONAL COENZYME A SYNTHASE-RELATED"/>
    <property type="match status" value="1"/>
</dbReference>
<evidence type="ECO:0000313" key="11">
    <source>
        <dbReference type="Proteomes" id="UP000601522"/>
    </source>
</evidence>
<reference evidence="10 11" key="1">
    <citation type="submission" date="2020-08" db="EMBL/GenBank/DDBJ databases">
        <title>Genome public.</title>
        <authorList>
            <person name="Liu C."/>
            <person name="Sun Q."/>
        </authorList>
    </citation>
    <scope>NUCLEOTIDE SEQUENCE [LARGE SCALE GENOMIC DNA]</scope>
    <source>
        <strain evidence="10 11">NSJ-26</strain>
    </source>
</reference>
<accession>A0A926F2Q0</accession>
<dbReference type="EMBL" id="JACRTK010000002">
    <property type="protein sequence ID" value="MBC8590839.1"/>
    <property type="molecule type" value="Genomic_DNA"/>
</dbReference>
<dbReference type="EC" id="2.7.1.24" evidence="8 9"/>
<dbReference type="InterPro" id="IPR027417">
    <property type="entry name" value="P-loop_NTPase"/>
</dbReference>
<dbReference type="FunFam" id="3.40.50.300:FF:000991">
    <property type="entry name" value="Dephospho-CoA kinase"/>
    <property type="match status" value="1"/>
</dbReference>
<feature type="binding site" evidence="8">
    <location>
        <begin position="16"/>
        <end position="21"/>
    </location>
    <ligand>
        <name>ATP</name>
        <dbReference type="ChEBI" id="CHEBI:30616"/>
    </ligand>
</feature>
<dbReference type="GO" id="GO:0005524">
    <property type="term" value="F:ATP binding"/>
    <property type="evidence" value="ECO:0007669"/>
    <property type="project" value="UniProtKB-UniRule"/>
</dbReference>
<comment type="caution">
    <text evidence="10">The sequence shown here is derived from an EMBL/GenBank/DDBJ whole genome shotgun (WGS) entry which is preliminary data.</text>
</comment>
<evidence type="ECO:0000256" key="6">
    <source>
        <dbReference type="ARBA" id="ARBA00022840"/>
    </source>
</evidence>
<comment type="pathway">
    <text evidence="8">Cofactor biosynthesis; coenzyme A biosynthesis; CoA from (R)-pantothenate: step 5/5.</text>
</comment>
<gene>
    <name evidence="8" type="primary">coaE</name>
    <name evidence="10" type="ORF">H8689_06795</name>
</gene>
<comment type="similarity">
    <text evidence="1 8">Belongs to the CoaE family.</text>
</comment>
<protein>
    <recommendedName>
        <fullName evidence="8 9">Dephospho-CoA kinase</fullName>
        <ecNumber evidence="8 9">2.7.1.24</ecNumber>
    </recommendedName>
    <alternativeName>
        <fullName evidence="8">Dephosphocoenzyme A kinase</fullName>
    </alternativeName>
</protein>
<dbReference type="SUPFAM" id="SSF52540">
    <property type="entry name" value="P-loop containing nucleoside triphosphate hydrolases"/>
    <property type="match status" value="1"/>
</dbReference>
<comment type="catalytic activity">
    <reaction evidence="8">
        <text>3'-dephospho-CoA + ATP = ADP + CoA + H(+)</text>
        <dbReference type="Rhea" id="RHEA:18245"/>
        <dbReference type="ChEBI" id="CHEBI:15378"/>
        <dbReference type="ChEBI" id="CHEBI:30616"/>
        <dbReference type="ChEBI" id="CHEBI:57287"/>
        <dbReference type="ChEBI" id="CHEBI:57328"/>
        <dbReference type="ChEBI" id="CHEBI:456216"/>
        <dbReference type="EC" id="2.7.1.24"/>
    </reaction>
</comment>
<comment type="function">
    <text evidence="8">Catalyzes the phosphorylation of the 3'-hydroxyl group of dephosphocoenzyme A to form coenzyme A.</text>
</comment>
<dbReference type="RefSeq" id="WP_249323672.1">
    <property type="nucleotide sequence ID" value="NZ_JACRTK010000002.1"/>
</dbReference>
<dbReference type="InterPro" id="IPR001977">
    <property type="entry name" value="Depp_CoAkinase"/>
</dbReference>
<dbReference type="GO" id="GO:0005737">
    <property type="term" value="C:cytoplasm"/>
    <property type="evidence" value="ECO:0007669"/>
    <property type="project" value="UniProtKB-SubCell"/>
</dbReference>
<name>A0A926F2Q0_9FIRM</name>
<dbReference type="PROSITE" id="PS51219">
    <property type="entry name" value="DPCK"/>
    <property type="match status" value="1"/>
</dbReference>
<dbReference type="AlphaFoldDB" id="A0A926F2Q0"/>
<evidence type="ECO:0000313" key="10">
    <source>
        <dbReference type="EMBL" id="MBC8590839.1"/>
    </source>
</evidence>
<evidence type="ECO:0000256" key="3">
    <source>
        <dbReference type="ARBA" id="ARBA00022679"/>
    </source>
</evidence>
<dbReference type="Proteomes" id="UP000601522">
    <property type="component" value="Unassembled WGS sequence"/>
</dbReference>
<keyword evidence="3 8" id="KW-0808">Transferase</keyword>
<evidence type="ECO:0000256" key="7">
    <source>
        <dbReference type="ARBA" id="ARBA00022993"/>
    </source>
</evidence>
<comment type="subcellular location">
    <subcellularLocation>
        <location evidence="8">Cytoplasm</location>
    </subcellularLocation>
</comment>
<dbReference type="HAMAP" id="MF_00376">
    <property type="entry name" value="Dephospho_CoA_kinase"/>
    <property type="match status" value="1"/>
</dbReference>
<proteinExistence type="inferred from homology"/>
<keyword evidence="5 8" id="KW-0418">Kinase</keyword>
<organism evidence="10 11">
    <name type="scientific">Wansuia hejianensis</name>
    <dbReference type="NCBI Taxonomy" id="2763667"/>
    <lineage>
        <taxon>Bacteria</taxon>
        <taxon>Bacillati</taxon>
        <taxon>Bacillota</taxon>
        <taxon>Clostridia</taxon>
        <taxon>Lachnospirales</taxon>
        <taxon>Lachnospiraceae</taxon>
        <taxon>Wansuia</taxon>
    </lineage>
</organism>
<evidence type="ECO:0000256" key="2">
    <source>
        <dbReference type="ARBA" id="ARBA00022490"/>
    </source>
</evidence>
<dbReference type="CDD" id="cd02022">
    <property type="entry name" value="DPCK"/>
    <property type="match status" value="1"/>
</dbReference>
<evidence type="ECO:0000256" key="1">
    <source>
        <dbReference type="ARBA" id="ARBA00009018"/>
    </source>
</evidence>
<keyword evidence="4 8" id="KW-0547">Nucleotide-binding</keyword>
<dbReference type="Gene3D" id="3.40.50.300">
    <property type="entry name" value="P-loop containing nucleotide triphosphate hydrolases"/>
    <property type="match status" value="1"/>
</dbReference>
<evidence type="ECO:0000256" key="5">
    <source>
        <dbReference type="ARBA" id="ARBA00022777"/>
    </source>
</evidence>
<dbReference type="NCBIfam" id="TIGR00152">
    <property type="entry name" value="dephospho-CoA kinase"/>
    <property type="match status" value="1"/>
</dbReference>
<keyword evidence="2 8" id="KW-0963">Cytoplasm</keyword>
<evidence type="ECO:0000256" key="9">
    <source>
        <dbReference type="NCBIfam" id="TIGR00152"/>
    </source>
</evidence>